<feature type="compositionally biased region" description="Low complexity" evidence="1">
    <location>
        <begin position="83"/>
        <end position="95"/>
    </location>
</feature>
<gene>
    <name evidence="2" type="ORF">FOZ63_020608</name>
</gene>
<comment type="caution">
    <text evidence="2">The sequence shown here is derived from an EMBL/GenBank/DDBJ whole genome shotgun (WGS) entry which is preliminary data.</text>
</comment>
<keyword evidence="3" id="KW-1185">Reference proteome</keyword>
<feature type="non-terminal residue" evidence="2">
    <location>
        <position position="121"/>
    </location>
</feature>
<dbReference type="AlphaFoldDB" id="A0A7J6TYI3"/>
<protein>
    <submittedName>
        <fullName evidence="2">Uncharacterized protein</fullName>
    </submittedName>
</protein>
<sequence length="121" mass="12553">MPAKSHKARPMSEWRADLRRFAAGQLSFGVGGDRRAPKKGTEAFSIYSSILSCPRQKGRTIAAAFRGSKAPLPCSCGFHKSSDSAPSGGSPSVDSNATQTTRSGAAKAGAVAPGTCRASFY</sequence>
<feature type="region of interest" description="Disordered" evidence="1">
    <location>
        <begin position="79"/>
        <end position="121"/>
    </location>
</feature>
<organism evidence="2 3">
    <name type="scientific">Perkinsus olseni</name>
    <name type="common">Perkinsus atlanticus</name>
    <dbReference type="NCBI Taxonomy" id="32597"/>
    <lineage>
        <taxon>Eukaryota</taxon>
        <taxon>Sar</taxon>
        <taxon>Alveolata</taxon>
        <taxon>Perkinsozoa</taxon>
        <taxon>Perkinsea</taxon>
        <taxon>Perkinsida</taxon>
        <taxon>Perkinsidae</taxon>
        <taxon>Perkinsus</taxon>
    </lineage>
</organism>
<reference evidence="2 3" key="1">
    <citation type="submission" date="2020-04" db="EMBL/GenBank/DDBJ databases">
        <title>Perkinsus olseni comparative genomics.</title>
        <authorList>
            <person name="Bogema D.R."/>
        </authorList>
    </citation>
    <scope>NUCLEOTIDE SEQUENCE [LARGE SCALE GENOMIC DNA]</scope>
    <source>
        <strain evidence="2 3">ATCC PRA-207</strain>
    </source>
</reference>
<proteinExistence type="predicted"/>
<evidence type="ECO:0000313" key="3">
    <source>
        <dbReference type="Proteomes" id="UP000553632"/>
    </source>
</evidence>
<dbReference type="EMBL" id="JABANO010007188">
    <property type="protein sequence ID" value="KAF4750514.1"/>
    <property type="molecule type" value="Genomic_DNA"/>
</dbReference>
<evidence type="ECO:0000313" key="2">
    <source>
        <dbReference type="EMBL" id="KAF4750514.1"/>
    </source>
</evidence>
<accession>A0A7J6TYI3</accession>
<name>A0A7J6TYI3_PEROL</name>
<dbReference type="Proteomes" id="UP000553632">
    <property type="component" value="Unassembled WGS sequence"/>
</dbReference>
<evidence type="ECO:0000256" key="1">
    <source>
        <dbReference type="SAM" id="MobiDB-lite"/>
    </source>
</evidence>